<evidence type="ECO:0000313" key="3">
    <source>
        <dbReference type="EMBL" id="QIG79373.1"/>
    </source>
</evidence>
<dbReference type="AlphaFoldDB" id="A0A6G6Y435"/>
<keyword evidence="1" id="KW-0732">Signal</keyword>
<feature type="domain" description="Beta-lactamase-related" evidence="2">
    <location>
        <begin position="35"/>
        <end position="344"/>
    </location>
</feature>
<dbReference type="RefSeq" id="WP_165326374.1">
    <property type="nucleotide sequence ID" value="NZ_CP049109.1"/>
</dbReference>
<sequence>MRLPLSLALAALLTACAPGAQAQSLPVETVAEAARNWVAEGKAPGIAIGVMQGHEIVLARGYGLADIEHDVAVTPETVFRIGSVTKQFTAAAALRLAEAGPLTPDMLPGPASLYQLLGHTGGVTSFTNGDVAPGEGWSRRRGEAEMLAMIAGFAPRFAPGAGWDYSNSGYYLVGAAIERASGMPLGAYLNEAFFVPLGLDRTALDDERDIVPGRAIGYAADPEAPGGFVHAAWVSMSVPGGAGAMRSTVPDLLRWQDALLHDDVLPPQMRARMLTPTRLSDGSLARRGPEGCRVAQYGLGVYLDAANGVAHVSHYGVIAGYRAYLASFPERGLAVAILTNGESDLTPLVAQVEALLIGANPIPLCPAEDVARMSRPEGAAP</sequence>
<reference evidence="3 4" key="1">
    <citation type="submission" date="2020-02" db="EMBL/GenBank/DDBJ databases">
        <authorList>
            <person name="Zheng R.K."/>
            <person name="Sun C.M."/>
        </authorList>
    </citation>
    <scope>NUCLEOTIDE SEQUENCE [LARGE SCALE GENOMIC DNA]</scope>
    <source>
        <strain evidence="4">zrk23</strain>
    </source>
</reference>
<dbReference type="KEGG" id="spzr:G5C33_05930"/>
<evidence type="ECO:0000313" key="4">
    <source>
        <dbReference type="Proteomes" id="UP000501568"/>
    </source>
</evidence>
<evidence type="ECO:0000259" key="2">
    <source>
        <dbReference type="Pfam" id="PF00144"/>
    </source>
</evidence>
<proteinExistence type="predicted"/>
<gene>
    <name evidence="3" type="ORF">G5C33_05930</name>
</gene>
<feature type="chain" id="PRO_5026355199" evidence="1">
    <location>
        <begin position="23"/>
        <end position="381"/>
    </location>
</feature>
<dbReference type="PANTHER" id="PTHR46825:SF9">
    <property type="entry name" value="BETA-LACTAMASE-RELATED DOMAIN-CONTAINING PROTEIN"/>
    <property type="match status" value="1"/>
</dbReference>
<dbReference type="InterPro" id="IPR001466">
    <property type="entry name" value="Beta-lactam-related"/>
</dbReference>
<feature type="signal peptide" evidence="1">
    <location>
        <begin position="1"/>
        <end position="22"/>
    </location>
</feature>
<keyword evidence="4" id="KW-1185">Reference proteome</keyword>
<dbReference type="PANTHER" id="PTHR46825">
    <property type="entry name" value="D-ALANYL-D-ALANINE-CARBOXYPEPTIDASE/ENDOPEPTIDASE AMPH"/>
    <property type="match status" value="1"/>
</dbReference>
<name>A0A6G6Y435_9SPHN</name>
<dbReference type="InterPro" id="IPR050491">
    <property type="entry name" value="AmpC-like"/>
</dbReference>
<dbReference type="InterPro" id="IPR012338">
    <property type="entry name" value="Beta-lactam/transpept-like"/>
</dbReference>
<dbReference type="Pfam" id="PF00144">
    <property type="entry name" value="Beta-lactamase"/>
    <property type="match status" value="1"/>
</dbReference>
<dbReference type="EMBL" id="CP049109">
    <property type="protein sequence ID" value="QIG79373.1"/>
    <property type="molecule type" value="Genomic_DNA"/>
</dbReference>
<organism evidence="3 4">
    <name type="scientific">Stakelama tenebrarum</name>
    <dbReference type="NCBI Taxonomy" id="2711215"/>
    <lineage>
        <taxon>Bacteria</taxon>
        <taxon>Pseudomonadati</taxon>
        <taxon>Pseudomonadota</taxon>
        <taxon>Alphaproteobacteria</taxon>
        <taxon>Sphingomonadales</taxon>
        <taxon>Sphingomonadaceae</taxon>
        <taxon>Stakelama</taxon>
    </lineage>
</organism>
<accession>A0A6G6Y435</accession>
<protein>
    <submittedName>
        <fullName evidence="3">Beta-lactamase family protein</fullName>
    </submittedName>
</protein>
<dbReference type="SUPFAM" id="SSF56601">
    <property type="entry name" value="beta-lactamase/transpeptidase-like"/>
    <property type="match status" value="1"/>
</dbReference>
<dbReference type="Gene3D" id="3.40.710.10">
    <property type="entry name" value="DD-peptidase/beta-lactamase superfamily"/>
    <property type="match status" value="1"/>
</dbReference>
<dbReference type="PROSITE" id="PS51257">
    <property type="entry name" value="PROKAR_LIPOPROTEIN"/>
    <property type="match status" value="1"/>
</dbReference>
<evidence type="ECO:0000256" key="1">
    <source>
        <dbReference type="SAM" id="SignalP"/>
    </source>
</evidence>
<dbReference type="Proteomes" id="UP000501568">
    <property type="component" value="Chromosome"/>
</dbReference>